<organism evidence="1">
    <name type="scientific">Sesamum angustifolium</name>
    <dbReference type="NCBI Taxonomy" id="2727405"/>
    <lineage>
        <taxon>Eukaryota</taxon>
        <taxon>Viridiplantae</taxon>
        <taxon>Streptophyta</taxon>
        <taxon>Embryophyta</taxon>
        <taxon>Tracheophyta</taxon>
        <taxon>Spermatophyta</taxon>
        <taxon>Magnoliopsida</taxon>
        <taxon>eudicotyledons</taxon>
        <taxon>Gunneridae</taxon>
        <taxon>Pentapetalae</taxon>
        <taxon>asterids</taxon>
        <taxon>lamiids</taxon>
        <taxon>Lamiales</taxon>
        <taxon>Pedaliaceae</taxon>
        <taxon>Sesamum</taxon>
    </lineage>
</organism>
<reference evidence="1" key="2">
    <citation type="journal article" date="2024" name="Plant">
        <title>Genomic evolution and insights into agronomic trait innovations of Sesamum species.</title>
        <authorList>
            <person name="Miao H."/>
            <person name="Wang L."/>
            <person name="Qu L."/>
            <person name="Liu H."/>
            <person name="Sun Y."/>
            <person name="Le M."/>
            <person name="Wang Q."/>
            <person name="Wei S."/>
            <person name="Zheng Y."/>
            <person name="Lin W."/>
            <person name="Duan Y."/>
            <person name="Cao H."/>
            <person name="Xiong S."/>
            <person name="Wang X."/>
            <person name="Wei L."/>
            <person name="Li C."/>
            <person name="Ma Q."/>
            <person name="Ju M."/>
            <person name="Zhao R."/>
            <person name="Li G."/>
            <person name="Mu C."/>
            <person name="Tian Q."/>
            <person name="Mei H."/>
            <person name="Zhang T."/>
            <person name="Gao T."/>
            <person name="Zhang H."/>
        </authorList>
    </citation>
    <scope>NUCLEOTIDE SEQUENCE</scope>
    <source>
        <strain evidence="1">G01</strain>
    </source>
</reference>
<proteinExistence type="predicted"/>
<comment type="caution">
    <text evidence="1">The sequence shown here is derived from an EMBL/GenBank/DDBJ whole genome shotgun (WGS) entry which is preliminary data.</text>
</comment>
<name>A0AAW2JK61_9LAMI</name>
<dbReference type="AlphaFoldDB" id="A0AAW2JK61"/>
<sequence length="91" mass="10273">MAFTYSPVCFRLINMADHNRAGNPPFCLKLVHKRKIIAIHAPPSLRLWSAQNIKIDPYSPTPPRTTSDKPFHIQKSSILASRVPTNAFDFA</sequence>
<evidence type="ECO:0000313" key="1">
    <source>
        <dbReference type="EMBL" id="KAL0293980.1"/>
    </source>
</evidence>
<dbReference type="EMBL" id="JACGWK010000935">
    <property type="protein sequence ID" value="KAL0293980.1"/>
    <property type="molecule type" value="Genomic_DNA"/>
</dbReference>
<protein>
    <submittedName>
        <fullName evidence="1">Uncharacterized protein</fullName>
    </submittedName>
</protein>
<reference evidence="1" key="1">
    <citation type="submission" date="2020-06" db="EMBL/GenBank/DDBJ databases">
        <authorList>
            <person name="Li T."/>
            <person name="Hu X."/>
            <person name="Zhang T."/>
            <person name="Song X."/>
            <person name="Zhang H."/>
            <person name="Dai N."/>
            <person name="Sheng W."/>
            <person name="Hou X."/>
            <person name="Wei L."/>
        </authorList>
    </citation>
    <scope>NUCLEOTIDE SEQUENCE</scope>
    <source>
        <strain evidence="1">G01</strain>
        <tissue evidence="1">Leaf</tissue>
    </source>
</reference>
<accession>A0AAW2JK61</accession>
<gene>
    <name evidence="1" type="ORF">Sangu_3227200</name>
</gene>